<dbReference type="CDD" id="cd06171">
    <property type="entry name" value="Sigma70_r4"/>
    <property type="match status" value="1"/>
</dbReference>
<dbReference type="InterPro" id="IPR013324">
    <property type="entry name" value="RNA_pol_sigma_r3/r4-like"/>
</dbReference>
<sequence length="185" mass="21432">MPDAQAASLDAFLASVEHRAFRMASVVTRDRDAALDLVQDAMFKLVRRYAQRPPEEWRPLFFRCLQNRIRDWQRRQWLRRRLFLQSDEIHRDDAHDDTRREAGDVADPAALDGAAEAQREQAMNVLKQALRELPARQRQAFELRVWEGLDVRDTALAMACAEGSVKTHLSRALTNLRSKLEGVWP</sequence>
<accession>A0A4R7P9Y4</accession>
<keyword evidence="2" id="KW-0805">Transcription regulation</keyword>
<dbReference type="EMBL" id="SOBT01000008">
    <property type="protein sequence ID" value="TDU30688.1"/>
    <property type="molecule type" value="Genomic_DNA"/>
</dbReference>
<evidence type="ECO:0000313" key="6">
    <source>
        <dbReference type="EMBL" id="TDU30688.1"/>
    </source>
</evidence>
<keyword evidence="3" id="KW-0731">Sigma factor</keyword>
<evidence type="ECO:0000256" key="2">
    <source>
        <dbReference type="ARBA" id="ARBA00023015"/>
    </source>
</evidence>
<dbReference type="InterPro" id="IPR014284">
    <property type="entry name" value="RNA_pol_sigma-70_dom"/>
</dbReference>
<dbReference type="OrthoDB" id="9783733at2"/>
<dbReference type="Gene3D" id="1.10.1740.10">
    <property type="match status" value="1"/>
</dbReference>
<comment type="similarity">
    <text evidence="1">Belongs to the sigma-70 factor family. ECF subfamily.</text>
</comment>
<reference evidence="6 7" key="1">
    <citation type="submission" date="2019-03" db="EMBL/GenBank/DDBJ databases">
        <title>Genomic Encyclopedia of Type Strains, Phase IV (KMG-IV): sequencing the most valuable type-strain genomes for metagenomic binning, comparative biology and taxonomic classification.</title>
        <authorList>
            <person name="Goeker M."/>
        </authorList>
    </citation>
    <scope>NUCLEOTIDE SEQUENCE [LARGE SCALE GENOMIC DNA]</scope>
    <source>
        <strain evidence="6 7">DSM 26377</strain>
    </source>
</reference>
<dbReference type="NCBIfam" id="TIGR02937">
    <property type="entry name" value="sigma70-ECF"/>
    <property type="match status" value="1"/>
</dbReference>
<feature type="domain" description="RNA polymerase sigma factor 70 region 4 type 2" evidence="5">
    <location>
        <begin position="126"/>
        <end position="175"/>
    </location>
</feature>
<dbReference type="InterPro" id="IPR036388">
    <property type="entry name" value="WH-like_DNA-bd_sf"/>
</dbReference>
<dbReference type="GO" id="GO:0003677">
    <property type="term" value="F:DNA binding"/>
    <property type="evidence" value="ECO:0007669"/>
    <property type="project" value="InterPro"/>
</dbReference>
<dbReference type="InterPro" id="IPR039425">
    <property type="entry name" value="RNA_pol_sigma-70-like"/>
</dbReference>
<dbReference type="Gene3D" id="1.10.10.10">
    <property type="entry name" value="Winged helix-like DNA-binding domain superfamily/Winged helix DNA-binding domain"/>
    <property type="match status" value="1"/>
</dbReference>
<dbReference type="Pfam" id="PF08281">
    <property type="entry name" value="Sigma70_r4_2"/>
    <property type="match status" value="1"/>
</dbReference>
<dbReference type="GO" id="GO:0016987">
    <property type="term" value="F:sigma factor activity"/>
    <property type="evidence" value="ECO:0007669"/>
    <property type="project" value="UniProtKB-KW"/>
</dbReference>
<gene>
    <name evidence="6" type="ORF">DFR24_0037</name>
</gene>
<protein>
    <submittedName>
        <fullName evidence="6">RNA polymerase sigma-70 factor (ECF subfamily)</fullName>
    </submittedName>
</protein>
<evidence type="ECO:0000313" key="7">
    <source>
        <dbReference type="Proteomes" id="UP000295341"/>
    </source>
</evidence>
<dbReference type="SUPFAM" id="SSF88659">
    <property type="entry name" value="Sigma3 and sigma4 domains of RNA polymerase sigma factors"/>
    <property type="match status" value="1"/>
</dbReference>
<dbReference type="AlphaFoldDB" id="A0A4R7P9Y4"/>
<dbReference type="NCBIfam" id="NF006550">
    <property type="entry name" value="PRK09047.1"/>
    <property type="match status" value="1"/>
</dbReference>
<dbReference type="PANTHER" id="PTHR43133:SF64">
    <property type="entry name" value="ECF SIGMA FACTOR"/>
    <property type="match status" value="1"/>
</dbReference>
<name>A0A4R7P9Y4_9GAMM</name>
<evidence type="ECO:0000259" key="5">
    <source>
        <dbReference type="Pfam" id="PF08281"/>
    </source>
</evidence>
<evidence type="ECO:0000256" key="3">
    <source>
        <dbReference type="ARBA" id="ARBA00023082"/>
    </source>
</evidence>
<dbReference type="Proteomes" id="UP000295341">
    <property type="component" value="Unassembled WGS sequence"/>
</dbReference>
<evidence type="ECO:0000256" key="4">
    <source>
        <dbReference type="ARBA" id="ARBA00023163"/>
    </source>
</evidence>
<dbReference type="GO" id="GO:0006352">
    <property type="term" value="P:DNA-templated transcription initiation"/>
    <property type="evidence" value="ECO:0007669"/>
    <property type="project" value="InterPro"/>
</dbReference>
<proteinExistence type="inferred from homology"/>
<comment type="caution">
    <text evidence="6">The sequence shown here is derived from an EMBL/GenBank/DDBJ whole genome shotgun (WGS) entry which is preliminary data.</text>
</comment>
<dbReference type="InterPro" id="IPR013249">
    <property type="entry name" value="RNA_pol_sigma70_r4_t2"/>
</dbReference>
<evidence type="ECO:0000256" key="1">
    <source>
        <dbReference type="ARBA" id="ARBA00010641"/>
    </source>
</evidence>
<organism evidence="6 7">
    <name type="scientific">Panacagrimonas perspica</name>
    <dbReference type="NCBI Taxonomy" id="381431"/>
    <lineage>
        <taxon>Bacteria</taxon>
        <taxon>Pseudomonadati</taxon>
        <taxon>Pseudomonadota</taxon>
        <taxon>Gammaproteobacteria</taxon>
        <taxon>Nevskiales</taxon>
        <taxon>Nevskiaceae</taxon>
        <taxon>Panacagrimonas</taxon>
    </lineage>
</organism>
<dbReference type="RefSeq" id="WP_133879340.1">
    <property type="nucleotide sequence ID" value="NZ_MWIN01000023.1"/>
</dbReference>
<dbReference type="SUPFAM" id="SSF88946">
    <property type="entry name" value="Sigma2 domain of RNA polymerase sigma factors"/>
    <property type="match status" value="1"/>
</dbReference>
<keyword evidence="7" id="KW-1185">Reference proteome</keyword>
<keyword evidence="4" id="KW-0804">Transcription</keyword>
<dbReference type="InterPro" id="IPR013325">
    <property type="entry name" value="RNA_pol_sigma_r2"/>
</dbReference>
<dbReference type="PANTHER" id="PTHR43133">
    <property type="entry name" value="RNA POLYMERASE ECF-TYPE SIGMA FACTO"/>
    <property type="match status" value="1"/>
</dbReference>